<dbReference type="GO" id="GO:0009423">
    <property type="term" value="P:chorismate biosynthetic process"/>
    <property type="evidence" value="ECO:0007669"/>
    <property type="project" value="UniProtKB-UniRule"/>
</dbReference>
<dbReference type="Pfam" id="PF08501">
    <property type="entry name" value="Shikimate_dh_N"/>
    <property type="match status" value="1"/>
</dbReference>
<dbReference type="EMBL" id="FQVB01000004">
    <property type="protein sequence ID" value="SHE46500.1"/>
    <property type="molecule type" value="Genomic_DNA"/>
</dbReference>
<feature type="binding site" evidence="8">
    <location>
        <begin position="128"/>
        <end position="132"/>
    </location>
    <ligand>
        <name>NADP(+)</name>
        <dbReference type="ChEBI" id="CHEBI:58349"/>
    </ligand>
</feature>
<evidence type="ECO:0000256" key="4">
    <source>
        <dbReference type="ARBA" id="ARBA00022857"/>
    </source>
</evidence>
<protein>
    <recommendedName>
        <fullName evidence="2 8">Shikimate dehydrogenase (NADP(+))</fullName>
        <shortName evidence="8">SDH</shortName>
        <ecNumber evidence="2 8">1.1.1.25</ecNumber>
    </recommendedName>
</protein>
<sequence length="275" mass="29775">MVTSVQHALYGVIGSPVRHSLSPAMMNAALAHLGIPAFYLALESDDFRSDLEILKRMGVRGLSVTIPYKEDAFRWCASVDEAAYAIGAVNTLRCTDGAWEGINTDWIGAVRALETATEIRGRKALVLGAGGAAKGVVYALVRSGAQVVVANRTEGKARDLARRFGCDWIPLDRMRGLEIDMAVHCTAGGMHGRPYAFSLEDVPIRPGVVAMDIVYAPLKTPFLEAARAKGALSLDGLEMLLHQGVEQLTWWLGRPAPASVMRHALRKAAKEREDP</sequence>
<evidence type="ECO:0000313" key="12">
    <source>
        <dbReference type="EMBL" id="SHE46500.1"/>
    </source>
</evidence>
<dbReference type="Gene3D" id="3.40.50.720">
    <property type="entry name" value="NAD(P)-binding Rossmann-like Domain"/>
    <property type="match status" value="1"/>
</dbReference>
<dbReference type="STRING" id="1121391.SAMN02745206_00343"/>
<dbReference type="InterPro" id="IPR036291">
    <property type="entry name" value="NAD(P)-bd_dom_sf"/>
</dbReference>
<dbReference type="GO" id="GO:0008652">
    <property type="term" value="P:amino acid biosynthetic process"/>
    <property type="evidence" value="ECO:0007669"/>
    <property type="project" value="UniProtKB-KW"/>
</dbReference>
<evidence type="ECO:0000256" key="6">
    <source>
        <dbReference type="ARBA" id="ARBA00023141"/>
    </source>
</evidence>
<keyword evidence="3 8" id="KW-0028">Amino-acid biosynthesis</keyword>
<proteinExistence type="inferred from homology"/>
<evidence type="ECO:0000313" key="13">
    <source>
        <dbReference type="Proteomes" id="UP000184076"/>
    </source>
</evidence>
<dbReference type="InterPro" id="IPR013708">
    <property type="entry name" value="Shikimate_DH-bd_N"/>
</dbReference>
<dbReference type="EC" id="1.1.1.25" evidence="2 8"/>
<dbReference type="Gene3D" id="3.40.50.10860">
    <property type="entry name" value="Leucine Dehydrogenase, chain A, domain 1"/>
    <property type="match status" value="1"/>
</dbReference>
<dbReference type="SUPFAM" id="SSF51735">
    <property type="entry name" value="NAD(P)-binding Rossmann-fold domains"/>
    <property type="match status" value="1"/>
</dbReference>
<accession>A0A1M4TPS3</accession>
<feature type="domain" description="SDH C-terminal" evidence="11">
    <location>
        <begin position="236"/>
        <end position="266"/>
    </location>
</feature>
<dbReference type="GO" id="GO:0019632">
    <property type="term" value="P:shikimate metabolic process"/>
    <property type="evidence" value="ECO:0007669"/>
    <property type="project" value="InterPro"/>
</dbReference>
<dbReference type="NCBIfam" id="TIGR00507">
    <property type="entry name" value="aroE"/>
    <property type="match status" value="1"/>
</dbReference>
<feature type="domain" description="Quinate/shikimate 5-dehydrogenase/glutamyl-tRNA reductase" evidence="9">
    <location>
        <begin position="115"/>
        <end position="176"/>
    </location>
</feature>
<feature type="binding site" evidence="8">
    <location>
        <position position="105"/>
    </location>
    <ligand>
        <name>shikimate</name>
        <dbReference type="ChEBI" id="CHEBI:36208"/>
    </ligand>
</feature>
<dbReference type="SUPFAM" id="SSF53223">
    <property type="entry name" value="Aminoacid dehydrogenase-like, N-terminal domain"/>
    <property type="match status" value="1"/>
</dbReference>
<feature type="binding site" evidence="8">
    <location>
        <position position="65"/>
    </location>
    <ligand>
        <name>shikimate</name>
        <dbReference type="ChEBI" id="CHEBI:36208"/>
    </ligand>
</feature>
<keyword evidence="13" id="KW-1185">Reference proteome</keyword>
<keyword evidence="5 8" id="KW-0560">Oxidoreductase</keyword>
<feature type="domain" description="Shikimate dehydrogenase substrate binding N-terminal" evidence="10">
    <location>
        <begin position="12"/>
        <end position="92"/>
    </location>
</feature>
<organism evidence="12 13">
    <name type="scientific">Desulfacinum infernum DSM 9756</name>
    <dbReference type="NCBI Taxonomy" id="1121391"/>
    <lineage>
        <taxon>Bacteria</taxon>
        <taxon>Pseudomonadati</taxon>
        <taxon>Thermodesulfobacteriota</taxon>
        <taxon>Syntrophobacteria</taxon>
        <taxon>Syntrophobacterales</taxon>
        <taxon>Syntrophobacteraceae</taxon>
        <taxon>Desulfacinum</taxon>
    </lineage>
</organism>
<dbReference type="InterPro" id="IPR041121">
    <property type="entry name" value="SDH_C"/>
</dbReference>
<feature type="binding site" evidence="8">
    <location>
        <position position="236"/>
    </location>
    <ligand>
        <name>NADP(+)</name>
        <dbReference type="ChEBI" id="CHEBI:58349"/>
    </ligand>
</feature>
<feature type="binding site" evidence="8">
    <location>
        <position position="90"/>
    </location>
    <ligand>
        <name>shikimate</name>
        <dbReference type="ChEBI" id="CHEBI:36208"/>
    </ligand>
</feature>
<evidence type="ECO:0000259" key="11">
    <source>
        <dbReference type="Pfam" id="PF18317"/>
    </source>
</evidence>
<dbReference type="OrthoDB" id="9792692at2"/>
<dbReference type="CDD" id="cd01065">
    <property type="entry name" value="NAD_bind_Shikimate_DH"/>
    <property type="match status" value="1"/>
</dbReference>
<dbReference type="AlphaFoldDB" id="A0A1M4TPS3"/>
<feature type="binding site" evidence="8">
    <location>
        <position position="215"/>
    </location>
    <ligand>
        <name>shikimate</name>
        <dbReference type="ChEBI" id="CHEBI:36208"/>
    </ligand>
</feature>
<dbReference type="Pfam" id="PF01488">
    <property type="entry name" value="Shikimate_DH"/>
    <property type="match status" value="1"/>
</dbReference>
<dbReference type="InterPro" id="IPR006151">
    <property type="entry name" value="Shikm_DH/Glu-tRNA_Rdtase"/>
</dbReference>
<feature type="binding site" evidence="8">
    <location>
        <position position="243"/>
    </location>
    <ligand>
        <name>shikimate</name>
        <dbReference type="ChEBI" id="CHEBI:36208"/>
    </ligand>
</feature>
<evidence type="ECO:0000256" key="5">
    <source>
        <dbReference type="ARBA" id="ARBA00023002"/>
    </source>
</evidence>
<evidence type="ECO:0000256" key="8">
    <source>
        <dbReference type="HAMAP-Rule" id="MF_00222"/>
    </source>
</evidence>
<dbReference type="GO" id="GO:0009073">
    <property type="term" value="P:aromatic amino acid family biosynthetic process"/>
    <property type="evidence" value="ECO:0007669"/>
    <property type="project" value="UniProtKB-KW"/>
</dbReference>
<keyword evidence="4 8" id="KW-0521">NADP</keyword>
<comment type="catalytic activity">
    <reaction evidence="7 8">
        <text>shikimate + NADP(+) = 3-dehydroshikimate + NADPH + H(+)</text>
        <dbReference type="Rhea" id="RHEA:17737"/>
        <dbReference type="ChEBI" id="CHEBI:15378"/>
        <dbReference type="ChEBI" id="CHEBI:16630"/>
        <dbReference type="ChEBI" id="CHEBI:36208"/>
        <dbReference type="ChEBI" id="CHEBI:57783"/>
        <dbReference type="ChEBI" id="CHEBI:58349"/>
        <dbReference type="EC" id="1.1.1.25"/>
    </reaction>
</comment>
<evidence type="ECO:0000259" key="9">
    <source>
        <dbReference type="Pfam" id="PF01488"/>
    </source>
</evidence>
<dbReference type="PANTHER" id="PTHR21089:SF1">
    <property type="entry name" value="BIFUNCTIONAL 3-DEHYDROQUINATE DEHYDRATASE_SHIKIMATE DEHYDROGENASE, CHLOROPLASTIC"/>
    <property type="match status" value="1"/>
</dbReference>
<dbReference type="Pfam" id="PF18317">
    <property type="entry name" value="SDH_C"/>
    <property type="match status" value="1"/>
</dbReference>
<evidence type="ECO:0000256" key="3">
    <source>
        <dbReference type="ARBA" id="ARBA00022605"/>
    </source>
</evidence>
<reference evidence="13" key="1">
    <citation type="submission" date="2016-11" db="EMBL/GenBank/DDBJ databases">
        <authorList>
            <person name="Varghese N."/>
            <person name="Submissions S."/>
        </authorList>
    </citation>
    <scope>NUCLEOTIDE SEQUENCE [LARGE SCALE GENOMIC DNA]</scope>
    <source>
        <strain evidence="13">DSM 9756</strain>
    </source>
</reference>
<dbReference type="GO" id="GO:0004764">
    <property type="term" value="F:shikimate 3-dehydrogenase (NADP+) activity"/>
    <property type="evidence" value="ECO:0007669"/>
    <property type="project" value="UniProtKB-UniRule"/>
</dbReference>
<feature type="binding site" evidence="8">
    <location>
        <position position="81"/>
    </location>
    <ligand>
        <name>NADP(+)</name>
        <dbReference type="ChEBI" id="CHEBI:58349"/>
    </ligand>
</feature>
<dbReference type="PANTHER" id="PTHR21089">
    <property type="entry name" value="SHIKIMATE DEHYDROGENASE"/>
    <property type="match status" value="1"/>
</dbReference>
<dbReference type="GO" id="GO:0050661">
    <property type="term" value="F:NADP binding"/>
    <property type="evidence" value="ECO:0007669"/>
    <property type="project" value="InterPro"/>
</dbReference>
<dbReference type="Proteomes" id="UP000184076">
    <property type="component" value="Unassembled WGS sequence"/>
</dbReference>
<gene>
    <name evidence="8" type="primary">aroE</name>
    <name evidence="12" type="ORF">SAMN02745206_00343</name>
</gene>
<name>A0A1M4TPS3_9BACT</name>
<comment type="similarity">
    <text evidence="8">Belongs to the shikimate dehydrogenase family.</text>
</comment>
<evidence type="ECO:0000259" key="10">
    <source>
        <dbReference type="Pfam" id="PF08501"/>
    </source>
</evidence>
<feature type="binding site" evidence="8">
    <location>
        <begin position="151"/>
        <end position="156"/>
    </location>
    <ligand>
        <name>NADP(+)</name>
        <dbReference type="ChEBI" id="CHEBI:58349"/>
    </ligand>
</feature>
<dbReference type="HAMAP" id="MF_00222">
    <property type="entry name" value="Shikimate_DH_AroE"/>
    <property type="match status" value="1"/>
</dbReference>
<feature type="binding site" evidence="8">
    <location>
        <begin position="20"/>
        <end position="22"/>
    </location>
    <ligand>
        <name>shikimate</name>
        <dbReference type="ChEBI" id="CHEBI:36208"/>
    </ligand>
</feature>
<feature type="binding site" evidence="8">
    <location>
        <position position="213"/>
    </location>
    <ligand>
        <name>NADP(+)</name>
        <dbReference type="ChEBI" id="CHEBI:58349"/>
    </ligand>
</feature>
<feature type="active site" description="Proton acceptor" evidence="8">
    <location>
        <position position="69"/>
    </location>
</feature>
<comment type="pathway">
    <text evidence="1 8">Metabolic intermediate biosynthesis; chorismate biosynthesis; chorismate from D-erythrose 4-phosphate and phosphoenolpyruvate: step 4/7.</text>
</comment>
<dbReference type="RefSeq" id="WP_073036355.1">
    <property type="nucleotide sequence ID" value="NZ_FQVB01000004.1"/>
</dbReference>
<dbReference type="InterPro" id="IPR046346">
    <property type="entry name" value="Aminoacid_DH-like_N_sf"/>
</dbReference>
<evidence type="ECO:0000256" key="7">
    <source>
        <dbReference type="ARBA" id="ARBA00049442"/>
    </source>
</evidence>
<dbReference type="InterPro" id="IPR022893">
    <property type="entry name" value="Shikimate_DH_fam"/>
</dbReference>
<evidence type="ECO:0000256" key="1">
    <source>
        <dbReference type="ARBA" id="ARBA00004871"/>
    </source>
</evidence>
<keyword evidence="6 8" id="KW-0057">Aromatic amino acid biosynthesis</keyword>
<comment type="subunit">
    <text evidence="8">Homodimer.</text>
</comment>
<comment type="function">
    <text evidence="8">Involved in the biosynthesis of the chorismate, which leads to the biosynthesis of aromatic amino acids. Catalyzes the reversible NADPH linked reduction of 3-dehydroshikimate (DHSA) to yield shikimate (SA).</text>
</comment>
<evidence type="ECO:0000256" key="2">
    <source>
        <dbReference type="ARBA" id="ARBA00012962"/>
    </source>
</evidence>
<dbReference type="InterPro" id="IPR011342">
    <property type="entry name" value="Shikimate_DH"/>
</dbReference>
<dbReference type="UniPathway" id="UPA00053">
    <property type="reaction ID" value="UER00087"/>
</dbReference>